<evidence type="ECO:0000313" key="1">
    <source>
        <dbReference type="EMBL" id="ORY40566.1"/>
    </source>
</evidence>
<accession>A0A1Y2C0R9</accession>
<organism evidence="1 2">
    <name type="scientific">Leucosporidium creatinivorum</name>
    <dbReference type="NCBI Taxonomy" id="106004"/>
    <lineage>
        <taxon>Eukaryota</taxon>
        <taxon>Fungi</taxon>
        <taxon>Dikarya</taxon>
        <taxon>Basidiomycota</taxon>
        <taxon>Pucciniomycotina</taxon>
        <taxon>Microbotryomycetes</taxon>
        <taxon>Leucosporidiales</taxon>
        <taxon>Leucosporidium</taxon>
    </lineage>
</organism>
<dbReference type="Proteomes" id="UP000193467">
    <property type="component" value="Unassembled WGS sequence"/>
</dbReference>
<reference evidence="1 2" key="1">
    <citation type="submission" date="2016-07" db="EMBL/GenBank/DDBJ databases">
        <title>Pervasive Adenine N6-methylation of Active Genes in Fungi.</title>
        <authorList>
            <consortium name="DOE Joint Genome Institute"/>
            <person name="Mondo S.J."/>
            <person name="Dannebaum R.O."/>
            <person name="Kuo R.C."/>
            <person name="Labutti K."/>
            <person name="Haridas S."/>
            <person name="Kuo A."/>
            <person name="Salamov A."/>
            <person name="Ahrendt S.R."/>
            <person name="Lipzen A."/>
            <person name="Sullivan W."/>
            <person name="Andreopoulos W.B."/>
            <person name="Clum A."/>
            <person name="Lindquist E."/>
            <person name="Daum C."/>
            <person name="Ramamoorthy G.K."/>
            <person name="Gryganskyi A."/>
            <person name="Culley D."/>
            <person name="Magnuson J.K."/>
            <person name="James T.Y."/>
            <person name="O'Malley M.A."/>
            <person name="Stajich J.E."/>
            <person name="Spatafora J.W."/>
            <person name="Visel A."/>
            <person name="Grigoriev I.V."/>
        </authorList>
    </citation>
    <scope>NUCLEOTIDE SEQUENCE [LARGE SCALE GENOMIC DNA]</scope>
    <source>
        <strain evidence="1 2">62-1032</strain>
    </source>
</reference>
<name>A0A1Y2C0R9_9BASI</name>
<keyword evidence="2" id="KW-1185">Reference proteome</keyword>
<comment type="caution">
    <text evidence="1">The sequence shown here is derived from an EMBL/GenBank/DDBJ whole genome shotgun (WGS) entry which is preliminary data.</text>
</comment>
<dbReference type="InParanoid" id="A0A1Y2C0R9"/>
<dbReference type="EMBL" id="MCGR01000141">
    <property type="protein sequence ID" value="ORY40566.1"/>
    <property type="molecule type" value="Genomic_DNA"/>
</dbReference>
<gene>
    <name evidence="1" type="ORF">BCR35DRAFT_311417</name>
</gene>
<sequence length="96" mass="10760">MRFGGAVELGRVMKGRHLTILAIARSLLFCQLELIMQRQGARAAELGGRRAERAEHLPRGWLGASQTYLMVHRCGNLCSSSTQPQDLERWRAGAKR</sequence>
<dbReference type="AlphaFoldDB" id="A0A1Y2C0R9"/>
<evidence type="ECO:0000313" key="2">
    <source>
        <dbReference type="Proteomes" id="UP000193467"/>
    </source>
</evidence>
<protein>
    <submittedName>
        <fullName evidence="1">Uncharacterized protein</fullName>
    </submittedName>
</protein>
<proteinExistence type="predicted"/>